<organism evidence="2 3">
    <name type="scientific">Kuraishia capsulata CBS 1993</name>
    <dbReference type="NCBI Taxonomy" id="1382522"/>
    <lineage>
        <taxon>Eukaryota</taxon>
        <taxon>Fungi</taxon>
        <taxon>Dikarya</taxon>
        <taxon>Ascomycota</taxon>
        <taxon>Saccharomycotina</taxon>
        <taxon>Pichiomycetes</taxon>
        <taxon>Pichiales</taxon>
        <taxon>Pichiaceae</taxon>
        <taxon>Kuraishia</taxon>
    </lineage>
</organism>
<dbReference type="Proteomes" id="UP000019384">
    <property type="component" value="Unassembled WGS sequence"/>
</dbReference>
<gene>
    <name evidence="2" type="ORF">KUCA_T00006052001</name>
</gene>
<dbReference type="OrthoDB" id="3988723at2759"/>
<dbReference type="GeneID" id="34523423"/>
<dbReference type="HOGENOM" id="CLU_1787142_0_0_1"/>
<dbReference type="EMBL" id="HG793131">
    <property type="protein sequence ID" value="CDK30057.1"/>
    <property type="molecule type" value="Genomic_DNA"/>
</dbReference>
<keyword evidence="1" id="KW-1133">Transmembrane helix</keyword>
<accession>W6MVQ0</accession>
<dbReference type="RefSeq" id="XP_022462035.1">
    <property type="nucleotide sequence ID" value="XM_022605352.1"/>
</dbReference>
<keyword evidence="1" id="KW-0472">Membrane</keyword>
<evidence type="ECO:0000256" key="1">
    <source>
        <dbReference type="SAM" id="Phobius"/>
    </source>
</evidence>
<evidence type="ECO:0000313" key="2">
    <source>
        <dbReference type="EMBL" id="CDK30057.1"/>
    </source>
</evidence>
<keyword evidence="1" id="KW-0812">Transmembrane</keyword>
<reference evidence="2" key="2">
    <citation type="submission" date="2014-02" db="EMBL/GenBank/DDBJ databases">
        <title>Complete DNA sequence of /Kuraishia capsulata/ illustrates novel genomic features among budding yeasts (/Saccharomycotina/).</title>
        <authorList>
            <person name="Morales L."/>
            <person name="Noel B."/>
            <person name="Porcel B."/>
            <person name="Marcet-Houben M."/>
            <person name="Hullo M-F."/>
            <person name="Sacerdot C."/>
            <person name="Tekaia F."/>
            <person name="Leh-Louis V."/>
            <person name="Despons L."/>
            <person name="Khanna V."/>
            <person name="Aury J-M."/>
            <person name="Barbe V."/>
            <person name="Couloux A."/>
            <person name="Labadie K."/>
            <person name="Pelletier E."/>
            <person name="Souciet J-L."/>
            <person name="Boekhout T."/>
            <person name="Gabaldon T."/>
            <person name="Wincker P."/>
            <person name="Dujon B."/>
        </authorList>
    </citation>
    <scope>NUCLEOTIDE SEQUENCE</scope>
    <source>
        <strain evidence="2">CBS 1993</strain>
    </source>
</reference>
<proteinExistence type="predicted"/>
<dbReference type="AlphaFoldDB" id="W6MVQ0"/>
<name>W6MVQ0_9ASCO</name>
<feature type="transmembrane region" description="Helical" evidence="1">
    <location>
        <begin position="118"/>
        <end position="134"/>
    </location>
</feature>
<keyword evidence="3" id="KW-1185">Reference proteome</keyword>
<reference evidence="2" key="1">
    <citation type="submission" date="2013-12" db="EMBL/GenBank/DDBJ databases">
        <authorList>
            <person name="Genoscope - CEA"/>
        </authorList>
    </citation>
    <scope>NUCLEOTIDE SEQUENCE</scope>
    <source>
        <strain evidence="2">CBS 1993</strain>
    </source>
</reference>
<protein>
    <submittedName>
        <fullName evidence="2">Uncharacterized protein</fullName>
    </submittedName>
</protein>
<evidence type="ECO:0000313" key="3">
    <source>
        <dbReference type="Proteomes" id="UP000019384"/>
    </source>
</evidence>
<sequence>MCMRRPTHIYYDMSSNKQLEKNTSSEMSQPLYSLVDFKQMEYDDAIDPDNMEQYEPKIYKVVPLYGIPVQQDEPPAYVANADEELELSEKLEGLPLPVTAARTLNEEQKQQRVRNARLYRLIVVLLFYLLYSGGCGDGQEETGLP</sequence>